<organism evidence="1 2">
    <name type="scientific">Pantoea cypripedii</name>
    <name type="common">Pectobacterium cypripedii</name>
    <name type="synonym">Erwinia cypripedii</name>
    <dbReference type="NCBI Taxonomy" id="55209"/>
    <lineage>
        <taxon>Bacteria</taxon>
        <taxon>Pseudomonadati</taxon>
        <taxon>Pseudomonadota</taxon>
        <taxon>Gammaproteobacteria</taxon>
        <taxon>Enterobacterales</taxon>
        <taxon>Erwiniaceae</taxon>
        <taxon>Pantoea</taxon>
    </lineage>
</organism>
<dbReference type="EMBL" id="CP024770">
    <property type="protein sequence ID" value="QGY32332.1"/>
    <property type="molecule type" value="Genomic_DNA"/>
</dbReference>
<reference evidence="1 2" key="1">
    <citation type="submission" date="2017-11" db="EMBL/GenBank/DDBJ databases">
        <title>Genome sequence of Pantoea cypripedii NE1.</title>
        <authorList>
            <person name="Nascimento F.X."/>
        </authorList>
    </citation>
    <scope>NUCLEOTIDE SEQUENCE [LARGE SCALE GENOMIC DNA]</scope>
    <source>
        <strain evidence="1 2">NE1</strain>
        <plasmid evidence="2">pne1b</plasmid>
    </source>
</reference>
<proteinExistence type="predicted"/>
<accession>A0A6B9G6J1</accession>
<protein>
    <submittedName>
        <fullName evidence="1">Uncharacterized protein</fullName>
    </submittedName>
</protein>
<geneLocation type="plasmid" evidence="2">
    <name>pne1b</name>
</geneLocation>
<evidence type="ECO:0000313" key="1">
    <source>
        <dbReference type="EMBL" id="QGY32332.1"/>
    </source>
</evidence>
<evidence type="ECO:0000313" key="2">
    <source>
        <dbReference type="Proteomes" id="UP000502005"/>
    </source>
</evidence>
<name>A0A6B9G6J1_PANCY</name>
<gene>
    <name evidence="1" type="ORF">CUN67_25435</name>
</gene>
<dbReference type="Proteomes" id="UP000502005">
    <property type="component" value="Plasmid pNE1B"/>
</dbReference>
<dbReference type="RefSeq" id="WP_208718223.1">
    <property type="nucleotide sequence ID" value="NZ_CP024770.1"/>
</dbReference>
<keyword evidence="1" id="KW-0614">Plasmid</keyword>
<dbReference type="AlphaFoldDB" id="A0A6B9G6J1"/>
<sequence>MSIKFFPSHLSYRLDISKVSAADLKRHELYFSRIEISETLFSALHDYYSSRNFFWKEFESEHIDHCFNNIYYAVGFTLTQITKYKYKKKFFLDPLLNLTDFNRKIKMSYIKPTEAELAQLDVLLMIGEEYYDIFHLLSAIFRKYNNEIIDASIYQDQTLYKELTKHAYLDLVSPQYSREHYQKVRDAEIAEMLRKDKELENE</sequence>